<evidence type="ECO:0000256" key="2">
    <source>
        <dbReference type="ARBA" id="ARBA00022748"/>
    </source>
</evidence>
<keyword evidence="3" id="KW-0472">Membrane</keyword>
<keyword evidence="3" id="KW-0812">Transmembrane</keyword>
<evidence type="ECO:0000256" key="3">
    <source>
        <dbReference type="SAM" id="Phobius"/>
    </source>
</evidence>
<dbReference type="AlphaFoldDB" id="U5YGQ6"/>
<sequence>MYTEFSHYLLLLAIHYGILFLPNRCVLASRLKHKNIFWMISLYYLIFTSCIFGTLTSYACSDFSIYNILTNCSLRSPLFYKISATWSNHEGSLLLWCWLLSFYGFLFCILTRSSCRPWIASTHSIDADHFVTL</sequence>
<dbReference type="GO" id="GO:0016020">
    <property type="term" value="C:membrane"/>
    <property type="evidence" value="ECO:0007669"/>
    <property type="project" value="InterPro"/>
</dbReference>
<dbReference type="GO" id="GO:0015232">
    <property type="term" value="F:heme transmembrane transporter activity"/>
    <property type="evidence" value="ECO:0007669"/>
    <property type="project" value="InterPro"/>
</dbReference>
<keyword evidence="4" id="KW-0456">Lyase</keyword>
<gene>
    <name evidence="4" type="primary">yejRa</name>
</gene>
<keyword evidence="4" id="KW-0496">Mitochondrion</keyword>
<reference evidence="4" key="1">
    <citation type="journal article" date="2013" name="Genome Biol. Evol.">
        <title>Tracing the evolution of streptophyte algae and their mitochondrial genome.</title>
        <authorList>
            <person name="Turmel M."/>
            <person name="Otis C."/>
            <person name="Lemieux C."/>
        </authorList>
    </citation>
    <scope>NUCLEOTIDE SEQUENCE</scope>
</reference>
<protein>
    <submittedName>
        <fullName evidence="4">Truncated heme lyase</fullName>
    </submittedName>
</protein>
<dbReference type="RefSeq" id="YP_008816016.1">
    <property type="nucleotide sequence ID" value="NC_022860.1"/>
</dbReference>
<accession>U5YGQ6</accession>
<evidence type="ECO:0000313" key="4">
    <source>
        <dbReference type="EMBL" id="AGZ90266.1"/>
    </source>
</evidence>
<dbReference type="EMBL" id="KF060940">
    <property type="protein sequence ID" value="AGZ90266.1"/>
    <property type="molecule type" value="Genomic_DNA"/>
</dbReference>
<geneLocation type="mitochondrion" evidence="4"/>
<dbReference type="GeneID" id="17675297"/>
<comment type="similarity">
    <text evidence="1">Belongs to the CcmF/CycK/Ccl1/NrfE/CcsA family.</text>
</comment>
<proteinExistence type="inferred from homology"/>
<dbReference type="PANTHER" id="PTHR43653:SF1">
    <property type="entry name" value="CYTOCHROME C-TYPE BIOGENESIS PROTEIN CCMF"/>
    <property type="match status" value="1"/>
</dbReference>
<dbReference type="GO" id="GO:0016829">
    <property type="term" value="F:lyase activity"/>
    <property type="evidence" value="ECO:0007669"/>
    <property type="project" value="UniProtKB-KW"/>
</dbReference>
<keyword evidence="3" id="KW-1133">Transmembrane helix</keyword>
<dbReference type="GO" id="GO:0017004">
    <property type="term" value="P:cytochrome complex assembly"/>
    <property type="evidence" value="ECO:0007669"/>
    <property type="project" value="UniProtKB-KW"/>
</dbReference>
<feature type="transmembrane region" description="Helical" evidence="3">
    <location>
        <begin position="35"/>
        <end position="59"/>
    </location>
</feature>
<organism evidence="4">
    <name type="scientific">Closterium baillyanum</name>
    <dbReference type="NCBI Taxonomy" id="1416941"/>
    <lineage>
        <taxon>Eukaryota</taxon>
        <taxon>Viridiplantae</taxon>
        <taxon>Streptophyta</taxon>
        <taxon>Zygnematophyceae</taxon>
        <taxon>Zygnematophycidae</taxon>
        <taxon>Desmidiales</taxon>
        <taxon>Closteriaceae</taxon>
        <taxon>Closterium</taxon>
    </lineage>
</organism>
<name>U5YGQ6_9VIRI</name>
<dbReference type="PANTHER" id="PTHR43653">
    <property type="entry name" value="CYTOCHROME C ASSEMBLY PROTEIN-RELATED"/>
    <property type="match status" value="1"/>
</dbReference>
<evidence type="ECO:0000256" key="1">
    <source>
        <dbReference type="ARBA" id="ARBA00009186"/>
    </source>
</evidence>
<keyword evidence="2" id="KW-0201">Cytochrome c-type biogenesis</keyword>
<feature type="transmembrane region" description="Helical" evidence="3">
    <location>
        <begin position="6"/>
        <end position="23"/>
    </location>
</feature>
<dbReference type="InterPro" id="IPR003567">
    <property type="entry name" value="Cyt_c_biogenesis"/>
</dbReference>
<feature type="transmembrane region" description="Helical" evidence="3">
    <location>
        <begin position="93"/>
        <end position="111"/>
    </location>
</feature>